<keyword evidence="1" id="KW-0488">Methylation</keyword>
<dbReference type="EMBL" id="JTJJ01000075">
    <property type="protein sequence ID" value="KHJ66556.1"/>
    <property type="molecule type" value="Genomic_DNA"/>
</dbReference>
<feature type="transmembrane region" description="Helical" evidence="4">
    <location>
        <begin position="160"/>
        <end position="177"/>
    </location>
</feature>
<name>A0A0B1R4G9_9GAMM</name>
<protein>
    <submittedName>
        <fullName evidence="7">Tar</fullName>
    </submittedName>
</protein>
<evidence type="ECO:0000256" key="1">
    <source>
        <dbReference type="ARBA" id="ARBA00022481"/>
    </source>
</evidence>
<dbReference type="RefSeq" id="WP_039334078.1">
    <property type="nucleotide sequence ID" value="NZ_JTJJ01000075.1"/>
</dbReference>
<comment type="similarity">
    <text evidence="2">Belongs to the methyl-accepting chemotaxis (MCP) protein family.</text>
</comment>
<evidence type="ECO:0000256" key="2">
    <source>
        <dbReference type="ARBA" id="ARBA00029447"/>
    </source>
</evidence>
<dbReference type="PROSITE" id="PS50111">
    <property type="entry name" value="CHEMOTAXIS_TRANSDUC_2"/>
    <property type="match status" value="1"/>
</dbReference>
<evidence type="ECO:0000313" key="7">
    <source>
        <dbReference type="EMBL" id="KHJ66556.1"/>
    </source>
</evidence>
<feature type="transmembrane region" description="Helical" evidence="4">
    <location>
        <begin position="53"/>
        <end position="72"/>
    </location>
</feature>
<dbReference type="GO" id="GO:0006935">
    <property type="term" value="P:chemotaxis"/>
    <property type="evidence" value="ECO:0007669"/>
    <property type="project" value="TreeGrafter"/>
</dbReference>
<reference evidence="7 8" key="1">
    <citation type="submission" date="2014-11" db="EMBL/GenBank/DDBJ databases">
        <title>Genome sequencing of Pantoea rodasii ND03.</title>
        <authorList>
            <person name="Muhamad Yunos N.Y."/>
            <person name="Chan K.-G."/>
        </authorList>
    </citation>
    <scope>NUCLEOTIDE SEQUENCE [LARGE SCALE GENOMIC DNA]</scope>
    <source>
        <strain evidence="7 8">ND03</strain>
    </source>
</reference>
<gene>
    <name evidence="7" type="ORF">QU24_18650</name>
</gene>
<dbReference type="SUPFAM" id="SSF58104">
    <property type="entry name" value="Methyl-accepting chemotaxis protein (MCP) signaling domain"/>
    <property type="match status" value="1"/>
</dbReference>
<keyword evidence="4" id="KW-0472">Membrane</keyword>
<dbReference type="PROSITE" id="PS50192">
    <property type="entry name" value="T_SNARE"/>
    <property type="match status" value="1"/>
</dbReference>
<evidence type="ECO:0000256" key="3">
    <source>
        <dbReference type="PROSITE-ProRule" id="PRU00284"/>
    </source>
</evidence>
<dbReference type="Gene3D" id="1.10.287.950">
    <property type="entry name" value="Methyl-accepting chemotaxis protein"/>
    <property type="match status" value="1"/>
</dbReference>
<evidence type="ECO:0000256" key="4">
    <source>
        <dbReference type="SAM" id="Phobius"/>
    </source>
</evidence>
<dbReference type="GO" id="GO:0004888">
    <property type="term" value="F:transmembrane signaling receptor activity"/>
    <property type="evidence" value="ECO:0007669"/>
    <property type="project" value="TreeGrafter"/>
</dbReference>
<dbReference type="GO" id="GO:0007165">
    <property type="term" value="P:signal transduction"/>
    <property type="evidence" value="ECO:0007669"/>
    <property type="project" value="UniProtKB-KW"/>
</dbReference>
<dbReference type="Proteomes" id="UP000030853">
    <property type="component" value="Unassembled WGS sequence"/>
</dbReference>
<feature type="transmembrane region" description="Helical" evidence="4">
    <location>
        <begin position="79"/>
        <end position="97"/>
    </location>
</feature>
<dbReference type="InterPro" id="IPR004089">
    <property type="entry name" value="MCPsignal_dom"/>
</dbReference>
<keyword evidence="4" id="KW-0812">Transmembrane</keyword>
<feature type="domain" description="Methyl-accepting transducer" evidence="5">
    <location>
        <begin position="238"/>
        <end position="467"/>
    </location>
</feature>
<dbReference type="SMART" id="SM00283">
    <property type="entry name" value="MA"/>
    <property type="match status" value="1"/>
</dbReference>
<evidence type="ECO:0000313" key="8">
    <source>
        <dbReference type="Proteomes" id="UP000030853"/>
    </source>
</evidence>
<dbReference type="PANTHER" id="PTHR43531">
    <property type="entry name" value="PROTEIN ICFG"/>
    <property type="match status" value="1"/>
</dbReference>
<organism evidence="7 8">
    <name type="scientific">Pantoea rodasii</name>
    <dbReference type="NCBI Taxonomy" id="1076549"/>
    <lineage>
        <taxon>Bacteria</taxon>
        <taxon>Pseudomonadati</taxon>
        <taxon>Pseudomonadota</taxon>
        <taxon>Gammaproteobacteria</taxon>
        <taxon>Enterobacterales</taxon>
        <taxon>Erwiniaceae</taxon>
        <taxon>Pantoea</taxon>
    </lineage>
</organism>
<keyword evidence="3" id="KW-0807">Transducer</keyword>
<accession>A0A0B1R4G9</accession>
<proteinExistence type="inferred from homology"/>
<dbReference type="InterPro" id="IPR051310">
    <property type="entry name" value="MCP_chemotaxis"/>
</dbReference>
<dbReference type="Pfam" id="PF00015">
    <property type="entry name" value="MCPsignal"/>
    <property type="match status" value="1"/>
</dbReference>
<keyword evidence="4" id="KW-1133">Transmembrane helix</keyword>
<evidence type="ECO:0000259" key="5">
    <source>
        <dbReference type="PROSITE" id="PS50111"/>
    </source>
</evidence>
<dbReference type="InterPro" id="IPR000727">
    <property type="entry name" value="T_SNARE_dom"/>
</dbReference>
<feature type="domain" description="T-SNARE coiled-coil homology" evidence="6">
    <location>
        <begin position="397"/>
        <end position="459"/>
    </location>
</feature>
<evidence type="ECO:0000259" key="6">
    <source>
        <dbReference type="PROSITE" id="PS50192"/>
    </source>
</evidence>
<feature type="transmembrane region" description="Helical" evidence="4">
    <location>
        <begin position="29"/>
        <end position="47"/>
    </location>
</feature>
<sequence>MIATPLIGPDAAPVEMVSLKRIAQRADTLAMLLCWTLWPIALGVGWMNNSVMVALIVGLILVLLATFCATVMRGSLTSRLLLSTLLIGWAGLLIQLGEGETEYHFSVFVLMSVLLAWRDIRPLLMGAVAAATHHILFNYLQDNDLFGVVVFHHPGWDMVFFHALFVVAQTIILLVIARQMAADARSASEVAALAAQINQQSGYLTLTADTQQSETPFARTFSTTLGTLHGTLSQVSQRVGALLVESDTLLQRNAALSSRTDEQAQALEVAASAMTEISIAASLTRDKAQSARELASETRTVATRGEENIQSAMGSMAKISEESQRVKVILELIDGIAFQTNILSLNASVEAARAGNQGRGFAVVASEVRNLAMRSENAAREIRQLIDASSASTQHGAVQVEHAAQTMRSIHSSISGLSQLVTELSEMSEQQNLSIEQIQQSINSIDHSVHHNVQHVAETMQVVEQQQRQANQLQQSISLFRLG</sequence>
<comment type="caution">
    <text evidence="7">The sequence shown here is derived from an EMBL/GenBank/DDBJ whole genome shotgun (WGS) entry which is preliminary data.</text>
</comment>
<dbReference type="AlphaFoldDB" id="A0A0B1R4G9"/>
<dbReference type="PANTHER" id="PTHR43531:SF14">
    <property type="entry name" value="METHYL-ACCEPTING CHEMOTAXIS PROTEIN I-RELATED"/>
    <property type="match status" value="1"/>
</dbReference>
<dbReference type="GO" id="GO:0005886">
    <property type="term" value="C:plasma membrane"/>
    <property type="evidence" value="ECO:0007669"/>
    <property type="project" value="TreeGrafter"/>
</dbReference>